<dbReference type="RefSeq" id="WP_031058582.1">
    <property type="nucleotide sequence ID" value="NZ_JBHSPX010000006.1"/>
</dbReference>
<keyword evidence="4" id="KW-1185">Reference proteome</keyword>
<name>A0ABW1MLR8_9ACTN</name>
<feature type="signal peptide" evidence="1">
    <location>
        <begin position="1"/>
        <end position="22"/>
    </location>
</feature>
<accession>A0ABW1MLR8</accession>
<comment type="caution">
    <text evidence="3">The sequence shown here is derived from an EMBL/GenBank/DDBJ whole genome shotgun (WGS) entry which is preliminary data.</text>
</comment>
<dbReference type="Pfam" id="PF03009">
    <property type="entry name" value="GDPD"/>
    <property type="match status" value="1"/>
</dbReference>
<evidence type="ECO:0000259" key="2">
    <source>
        <dbReference type="PROSITE" id="PS51704"/>
    </source>
</evidence>
<dbReference type="SUPFAM" id="SSF51695">
    <property type="entry name" value="PLC-like phosphodiesterases"/>
    <property type="match status" value="1"/>
</dbReference>
<evidence type="ECO:0000256" key="1">
    <source>
        <dbReference type="SAM" id="SignalP"/>
    </source>
</evidence>
<sequence>MLRSAVRSAAAGLVLLFAAVLAADAGVQGGGVAAAPPAPVRLVSAKKGLPLDGPTVIAHRGAAKYAPENTLAAVDEADRRGVEWVENDVQRTKDGKLIVIHDATLKRTTNVEKVYPDRSPWRVGDFTAAEIARLDAGSWFGKKFAGERVPTLASYLNRMERNDQRLLLEIKNPEKYPGIEKQILAQLRSSGWLDATHVMDGLVIQSFGVAAVRRVHTLQPDVRTAVLGTPSRAQLPEYARFADWINPPYKSLSSAYVSAVQSLWGPHADRLEVHTWGVSVGQAKRAFSAYSVDGVIL</sequence>
<proteinExistence type="predicted"/>
<dbReference type="Proteomes" id="UP001596139">
    <property type="component" value="Unassembled WGS sequence"/>
</dbReference>
<gene>
    <name evidence="3" type="ORF">ACFP4F_19460</name>
</gene>
<feature type="chain" id="PRO_5045535738" evidence="1">
    <location>
        <begin position="23"/>
        <end position="297"/>
    </location>
</feature>
<dbReference type="InterPro" id="IPR017946">
    <property type="entry name" value="PLC-like_Pdiesterase_TIM-brl"/>
</dbReference>
<protein>
    <submittedName>
        <fullName evidence="3">Glycerophosphodiester phosphodiesterase</fullName>
    </submittedName>
</protein>
<dbReference type="PANTHER" id="PTHR46211:SF1">
    <property type="entry name" value="GLYCEROPHOSPHODIESTER PHOSPHODIESTERASE, CYTOPLASMIC"/>
    <property type="match status" value="1"/>
</dbReference>
<organism evidence="3 4">
    <name type="scientific">Streptomyces ochraceiscleroticus</name>
    <dbReference type="NCBI Taxonomy" id="47761"/>
    <lineage>
        <taxon>Bacteria</taxon>
        <taxon>Bacillati</taxon>
        <taxon>Actinomycetota</taxon>
        <taxon>Actinomycetes</taxon>
        <taxon>Kitasatosporales</taxon>
        <taxon>Streptomycetaceae</taxon>
        <taxon>Streptomyces</taxon>
    </lineage>
</organism>
<dbReference type="PANTHER" id="PTHR46211">
    <property type="entry name" value="GLYCEROPHOSPHORYL DIESTER PHOSPHODIESTERASE"/>
    <property type="match status" value="1"/>
</dbReference>
<reference evidence="4" key="1">
    <citation type="journal article" date="2019" name="Int. J. Syst. Evol. Microbiol.">
        <title>The Global Catalogue of Microorganisms (GCM) 10K type strain sequencing project: providing services to taxonomists for standard genome sequencing and annotation.</title>
        <authorList>
            <consortium name="The Broad Institute Genomics Platform"/>
            <consortium name="The Broad Institute Genome Sequencing Center for Infectious Disease"/>
            <person name="Wu L."/>
            <person name="Ma J."/>
        </authorList>
    </citation>
    <scope>NUCLEOTIDE SEQUENCE [LARGE SCALE GENOMIC DNA]</scope>
    <source>
        <strain evidence="4">CGMCC 1.15180</strain>
    </source>
</reference>
<feature type="domain" description="GP-PDE" evidence="2">
    <location>
        <begin position="54"/>
        <end position="297"/>
    </location>
</feature>
<dbReference type="Gene3D" id="3.20.20.190">
    <property type="entry name" value="Phosphatidylinositol (PI) phosphodiesterase"/>
    <property type="match status" value="1"/>
</dbReference>
<evidence type="ECO:0000313" key="3">
    <source>
        <dbReference type="EMBL" id="MFC6064714.1"/>
    </source>
</evidence>
<dbReference type="EMBL" id="JBHSPX010000006">
    <property type="protein sequence ID" value="MFC6064714.1"/>
    <property type="molecule type" value="Genomic_DNA"/>
</dbReference>
<dbReference type="InterPro" id="IPR030395">
    <property type="entry name" value="GP_PDE_dom"/>
</dbReference>
<evidence type="ECO:0000313" key="4">
    <source>
        <dbReference type="Proteomes" id="UP001596139"/>
    </source>
</evidence>
<dbReference type="PROSITE" id="PS51704">
    <property type="entry name" value="GP_PDE"/>
    <property type="match status" value="1"/>
</dbReference>
<keyword evidence="1" id="KW-0732">Signal</keyword>